<evidence type="ECO:0000313" key="6">
    <source>
        <dbReference type="EMBL" id="TWU40442.1"/>
    </source>
</evidence>
<organism evidence="6 7">
    <name type="scientific">Novipirellula artificiosorum</name>
    <dbReference type="NCBI Taxonomy" id="2528016"/>
    <lineage>
        <taxon>Bacteria</taxon>
        <taxon>Pseudomonadati</taxon>
        <taxon>Planctomycetota</taxon>
        <taxon>Planctomycetia</taxon>
        <taxon>Pirellulales</taxon>
        <taxon>Pirellulaceae</taxon>
        <taxon>Novipirellula</taxon>
    </lineage>
</organism>
<dbReference type="PANTHER" id="PTHR11280">
    <property type="entry name" value="GLUCOSAMINE-6-PHOSPHATE ISOMERASE"/>
    <property type="match status" value="1"/>
</dbReference>
<comment type="catalytic activity">
    <reaction evidence="1 4">
        <text>alpha-D-glucosamine 6-phosphate + H2O = beta-D-fructose 6-phosphate + NH4(+)</text>
        <dbReference type="Rhea" id="RHEA:12172"/>
        <dbReference type="ChEBI" id="CHEBI:15377"/>
        <dbReference type="ChEBI" id="CHEBI:28938"/>
        <dbReference type="ChEBI" id="CHEBI:57634"/>
        <dbReference type="ChEBI" id="CHEBI:75989"/>
        <dbReference type="EC" id="3.5.99.6"/>
    </reaction>
</comment>
<dbReference type="Pfam" id="PF01182">
    <property type="entry name" value="Glucosamine_iso"/>
    <property type="match status" value="1"/>
</dbReference>
<evidence type="ECO:0000313" key="7">
    <source>
        <dbReference type="Proteomes" id="UP000319143"/>
    </source>
</evidence>
<dbReference type="UniPathway" id="UPA00629">
    <property type="reaction ID" value="UER00684"/>
</dbReference>
<comment type="similarity">
    <text evidence="4">Belongs to the glucosamine/galactosamine-6-phosphate isomerase family. NagB subfamily.</text>
</comment>
<dbReference type="InterPro" id="IPR018321">
    <property type="entry name" value="Glucosamine6P_isomerase_CS"/>
</dbReference>
<reference evidence="6 7" key="1">
    <citation type="submission" date="2019-02" db="EMBL/GenBank/DDBJ databases">
        <title>Deep-cultivation of Planctomycetes and their phenomic and genomic characterization uncovers novel biology.</title>
        <authorList>
            <person name="Wiegand S."/>
            <person name="Jogler M."/>
            <person name="Boedeker C."/>
            <person name="Pinto D."/>
            <person name="Vollmers J."/>
            <person name="Rivas-Marin E."/>
            <person name="Kohn T."/>
            <person name="Peeters S.H."/>
            <person name="Heuer A."/>
            <person name="Rast P."/>
            <person name="Oberbeckmann S."/>
            <person name="Bunk B."/>
            <person name="Jeske O."/>
            <person name="Meyerdierks A."/>
            <person name="Storesund J.E."/>
            <person name="Kallscheuer N."/>
            <person name="Luecker S."/>
            <person name="Lage O.M."/>
            <person name="Pohl T."/>
            <person name="Merkel B.J."/>
            <person name="Hornburger P."/>
            <person name="Mueller R.-W."/>
            <person name="Bruemmer F."/>
            <person name="Labrenz M."/>
            <person name="Spormann A.M."/>
            <person name="Op Den Camp H."/>
            <person name="Overmann J."/>
            <person name="Amann R."/>
            <person name="Jetten M.S.M."/>
            <person name="Mascher T."/>
            <person name="Medema M.H."/>
            <person name="Devos D.P."/>
            <person name="Kaster A.-K."/>
            <person name="Ovreas L."/>
            <person name="Rohde M."/>
            <person name="Galperin M.Y."/>
            <person name="Jogler C."/>
        </authorList>
    </citation>
    <scope>NUCLEOTIDE SEQUENCE [LARGE SCALE GENOMIC DNA]</scope>
    <source>
        <strain evidence="6 7">Poly41</strain>
    </source>
</reference>
<accession>A0A5C6DUW7</accession>
<evidence type="ECO:0000256" key="1">
    <source>
        <dbReference type="ARBA" id="ARBA00000644"/>
    </source>
</evidence>
<dbReference type="InterPro" id="IPR004547">
    <property type="entry name" value="Glucosamine6P_isomerase"/>
</dbReference>
<dbReference type="EC" id="3.5.99.6" evidence="4"/>
<dbReference type="GO" id="GO:0006043">
    <property type="term" value="P:glucosamine catabolic process"/>
    <property type="evidence" value="ECO:0007669"/>
    <property type="project" value="TreeGrafter"/>
</dbReference>
<gene>
    <name evidence="6" type="primary">nagB_2</name>
    <name evidence="4" type="synonym">nagB</name>
    <name evidence="6" type="ORF">Poly41_12750</name>
</gene>
<dbReference type="CDD" id="cd01399">
    <property type="entry name" value="GlcN6P_deaminase"/>
    <property type="match status" value="1"/>
</dbReference>
<proteinExistence type="inferred from homology"/>
<dbReference type="GO" id="GO:0004342">
    <property type="term" value="F:glucosamine-6-phosphate deaminase activity"/>
    <property type="evidence" value="ECO:0007669"/>
    <property type="project" value="UniProtKB-UniRule"/>
</dbReference>
<feature type="active site" description="For ring-opening step" evidence="4">
    <location>
        <position position="146"/>
    </location>
</feature>
<keyword evidence="2 4" id="KW-0378">Hydrolase</keyword>
<dbReference type="Gene3D" id="3.40.50.1360">
    <property type="match status" value="1"/>
</dbReference>
<dbReference type="FunFam" id="3.40.50.1360:FF:000003">
    <property type="entry name" value="Glucosamine-6-phosphate deaminase"/>
    <property type="match status" value="1"/>
</dbReference>
<dbReference type="Proteomes" id="UP000319143">
    <property type="component" value="Unassembled WGS sequence"/>
</dbReference>
<dbReference type="RefSeq" id="WP_231615451.1">
    <property type="nucleotide sequence ID" value="NZ_SJPV01000002.1"/>
</dbReference>
<dbReference type="GO" id="GO:0019262">
    <property type="term" value="P:N-acetylneuraminate catabolic process"/>
    <property type="evidence" value="ECO:0007669"/>
    <property type="project" value="UniProtKB-UniRule"/>
</dbReference>
<keyword evidence="7" id="KW-1185">Reference proteome</keyword>
<dbReference type="GO" id="GO:0005975">
    <property type="term" value="P:carbohydrate metabolic process"/>
    <property type="evidence" value="ECO:0007669"/>
    <property type="project" value="InterPro"/>
</dbReference>
<dbReference type="GO" id="GO:0005737">
    <property type="term" value="C:cytoplasm"/>
    <property type="evidence" value="ECO:0007669"/>
    <property type="project" value="TreeGrafter"/>
</dbReference>
<dbReference type="PANTHER" id="PTHR11280:SF5">
    <property type="entry name" value="GLUCOSAMINE-6-PHOSPHATE ISOMERASE"/>
    <property type="match status" value="1"/>
</dbReference>
<evidence type="ECO:0000259" key="5">
    <source>
        <dbReference type="Pfam" id="PF01182"/>
    </source>
</evidence>
<protein>
    <recommendedName>
        <fullName evidence="4">Glucosamine-6-phosphate deaminase</fullName>
        <ecNumber evidence="4">3.5.99.6</ecNumber>
    </recommendedName>
    <alternativeName>
        <fullName evidence="4">GlcN6P deaminase</fullName>
        <shortName evidence="4">GNPDA</shortName>
    </alternativeName>
    <alternativeName>
        <fullName evidence="4">Glucosamine-6-phosphate isomerase</fullName>
    </alternativeName>
</protein>
<dbReference type="NCBIfam" id="TIGR00502">
    <property type="entry name" value="nagB"/>
    <property type="match status" value="1"/>
</dbReference>
<dbReference type="AlphaFoldDB" id="A0A5C6DUW7"/>
<dbReference type="InterPro" id="IPR037171">
    <property type="entry name" value="NagB/RpiA_transferase-like"/>
</dbReference>
<evidence type="ECO:0000256" key="4">
    <source>
        <dbReference type="HAMAP-Rule" id="MF_01241"/>
    </source>
</evidence>
<feature type="active site" description="Proton acceptor; for enolization step" evidence="4">
    <location>
        <position position="77"/>
    </location>
</feature>
<feature type="active site" description="For ring-opening step" evidence="4">
    <location>
        <position position="153"/>
    </location>
</feature>
<comment type="pathway">
    <text evidence="4">Amino-sugar metabolism; N-acetylneuraminate degradation; D-fructose 6-phosphate from N-acetylneuraminate: step 5/5.</text>
</comment>
<comment type="function">
    <text evidence="4">Catalyzes the reversible isomerization-deamination of glucosamine 6-phosphate (GlcN6P) to form fructose 6-phosphate (Fru6P) and ammonium ion.</text>
</comment>
<evidence type="ECO:0000256" key="2">
    <source>
        <dbReference type="ARBA" id="ARBA00022801"/>
    </source>
</evidence>
<evidence type="ECO:0000256" key="3">
    <source>
        <dbReference type="ARBA" id="ARBA00023277"/>
    </source>
</evidence>
<dbReference type="GO" id="GO:0006046">
    <property type="term" value="P:N-acetylglucosamine catabolic process"/>
    <property type="evidence" value="ECO:0007669"/>
    <property type="project" value="UniProtKB-UniRule"/>
</dbReference>
<comment type="caution">
    <text evidence="4">Lacks conserved residue(s) required for the propagation of feature annotation.</text>
</comment>
<feature type="domain" description="Glucosamine/galactosamine-6-phosphate isomerase" evidence="5">
    <location>
        <begin position="19"/>
        <end position="237"/>
    </location>
</feature>
<dbReference type="GO" id="GO:0042802">
    <property type="term" value="F:identical protein binding"/>
    <property type="evidence" value="ECO:0007669"/>
    <property type="project" value="TreeGrafter"/>
</dbReference>
<name>A0A5C6DUW7_9BACT</name>
<dbReference type="HAMAP" id="MF_01241">
    <property type="entry name" value="GlcN6P_deamin"/>
    <property type="match status" value="1"/>
</dbReference>
<feature type="active site" description="Proton acceptor; for ring-opening step" evidence="4">
    <location>
        <position position="148"/>
    </location>
</feature>
<dbReference type="PROSITE" id="PS01161">
    <property type="entry name" value="GLC_GALNAC_ISOMERASE"/>
    <property type="match status" value="1"/>
</dbReference>
<dbReference type="InterPro" id="IPR006148">
    <property type="entry name" value="Glc/Gal-6P_isomerase"/>
</dbReference>
<dbReference type="SUPFAM" id="SSF100950">
    <property type="entry name" value="NagB/RpiA/CoA transferase-like"/>
    <property type="match status" value="1"/>
</dbReference>
<keyword evidence="3 4" id="KW-0119">Carbohydrate metabolism</keyword>
<sequence length="256" mass="27688">MSTEKTGPTQPIVLRCPDADAASRKVADLITEAITAKPAIVLGLATGATPIQTYEHLVAGFRNGRVDFRHATSFNLDEYIGLEAKHPQSYRYYMQQHLFDHVNFSPMRTYVPDGCADDPVAHASAYDQEIGRVGGIDLQLLGIGRNGHIGFNEPGSPAASRTRVVDLAEVTIKNNARYFDSPDQVPKKAITMGIGTIFEAKQIVMLATGASKAKVIRQSLLDPPTESVPASLLQLHSSVTFVLDEAAASELPDEIC</sequence>
<dbReference type="EMBL" id="SJPV01000002">
    <property type="protein sequence ID" value="TWU40442.1"/>
    <property type="molecule type" value="Genomic_DNA"/>
</dbReference>
<comment type="caution">
    <text evidence="6">The sequence shown here is derived from an EMBL/GenBank/DDBJ whole genome shotgun (WGS) entry which is preliminary data.</text>
</comment>